<evidence type="ECO:0000256" key="2">
    <source>
        <dbReference type="SAM" id="Phobius"/>
    </source>
</evidence>
<evidence type="ECO:0000256" key="1">
    <source>
        <dbReference type="SAM" id="MobiDB-lite"/>
    </source>
</evidence>
<accession>A0A6J4TVL1</accession>
<evidence type="ECO:0000313" key="3">
    <source>
        <dbReference type="EMBL" id="CAA9533605.1"/>
    </source>
</evidence>
<feature type="transmembrane region" description="Helical" evidence="2">
    <location>
        <begin position="42"/>
        <end position="62"/>
    </location>
</feature>
<keyword evidence="2" id="KW-0812">Transmembrane</keyword>
<feature type="region of interest" description="Disordered" evidence="1">
    <location>
        <begin position="68"/>
        <end position="154"/>
    </location>
</feature>
<feature type="compositionally biased region" description="Basic and acidic residues" evidence="1">
    <location>
        <begin position="91"/>
        <end position="122"/>
    </location>
</feature>
<protein>
    <submittedName>
        <fullName evidence="3">Uncharacterized protein</fullName>
    </submittedName>
</protein>
<name>A0A6J4TVL1_9ACTN</name>
<keyword evidence="2" id="KW-0472">Membrane</keyword>
<dbReference type="AlphaFoldDB" id="A0A6J4TVL1"/>
<gene>
    <name evidence="3" type="ORF">AVDCRST_MAG67-4520</name>
</gene>
<keyword evidence="2" id="KW-1133">Transmembrane helix</keyword>
<proteinExistence type="predicted"/>
<reference evidence="3" key="1">
    <citation type="submission" date="2020-02" db="EMBL/GenBank/DDBJ databases">
        <authorList>
            <person name="Meier V. D."/>
        </authorList>
    </citation>
    <scope>NUCLEOTIDE SEQUENCE</scope>
    <source>
        <strain evidence="3">AVDCRST_MAG67</strain>
    </source>
</reference>
<sequence length="154" mass="16106">MQRKSVRVMASRRPSRLIFTAAACLLAIFAIAAAVFAGAEYAIPIVILGVLVLSFLALNALLAKRTMQRHGGDEGAAQDDGADAVPAAHLIADDRPLGDTAQAHDEISPHDLPKDSPARRAAEAQAARRGGITRGHEKGAAGGTVLAPVEEEER</sequence>
<organism evidence="3">
    <name type="scientific">uncultured Solirubrobacteraceae bacterium</name>
    <dbReference type="NCBI Taxonomy" id="1162706"/>
    <lineage>
        <taxon>Bacteria</taxon>
        <taxon>Bacillati</taxon>
        <taxon>Actinomycetota</taxon>
        <taxon>Thermoleophilia</taxon>
        <taxon>Solirubrobacterales</taxon>
        <taxon>Solirubrobacteraceae</taxon>
        <taxon>environmental samples</taxon>
    </lineage>
</organism>
<dbReference type="EMBL" id="CADCVQ010000180">
    <property type="protein sequence ID" value="CAA9533605.1"/>
    <property type="molecule type" value="Genomic_DNA"/>
</dbReference>